<evidence type="ECO:0000259" key="2">
    <source>
        <dbReference type="Pfam" id="PF01814"/>
    </source>
</evidence>
<dbReference type="Pfam" id="PF04282">
    <property type="entry name" value="DUF438"/>
    <property type="match status" value="1"/>
</dbReference>
<dbReference type="PANTHER" id="PTHR39966">
    <property type="entry name" value="BLL2471 PROTEIN-RELATED"/>
    <property type="match status" value="1"/>
</dbReference>
<dbReference type="InterPro" id="IPR035965">
    <property type="entry name" value="PAS-like_dom_sf"/>
</dbReference>
<evidence type="ECO:0000256" key="1">
    <source>
        <dbReference type="SAM" id="Coils"/>
    </source>
</evidence>
<evidence type="ECO:0008006" key="6">
    <source>
        <dbReference type="Google" id="ProtNLM"/>
    </source>
</evidence>
<dbReference type="RefSeq" id="WP_185257552.1">
    <property type="nucleotide sequence ID" value="NZ_AP023368.1"/>
</dbReference>
<dbReference type="EMBL" id="AP023368">
    <property type="protein sequence ID" value="BCJ97089.1"/>
    <property type="molecule type" value="Genomic_DNA"/>
</dbReference>
<dbReference type="InterPro" id="IPR012312">
    <property type="entry name" value="Hemerythrin-like"/>
</dbReference>
<feature type="domain" description="Hemerythrin-like" evidence="2">
    <location>
        <begin position="95"/>
        <end position="218"/>
    </location>
</feature>
<dbReference type="PANTHER" id="PTHR39966:SF3">
    <property type="entry name" value="DUF438 DOMAIN-CONTAINING PROTEIN"/>
    <property type="match status" value="1"/>
</dbReference>
<proteinExistence type="predicted"/>
<name>A0A7I8DF55_9FIRM</name>
<dbReference type="Proteomes" id="UP000515703">
    <property type="component" value="Chromosome"/>
</dbReference>
<dbReference type="GO" id="GO:0005886">
    <property type="term" value="C:plasma membrane"/>
    <property type="evidence" value="ECO:0007669"/>
    <property type="project" value="TreeGrafter"/>
</dbReference>
<feature type="coiled-coil region" evidence="1">
    <location>
        <begin position="170"/>
        <end position="197"/>
    </location>
</feature>
<evidence type="ECO:0000313" key="5">
    <source>
        <dbReference type="Proteomes" id="UP000515703"/>
    </source>
</evidence>
<dbReference type="Pfam" id="PF13596">
    <property type="entry name" value="PAS_10"/>
    <property type="match status" value="1"/>
</dbReference>
<sequence>MSESINNREYRQKVLKQVITELHEGKTVEEVKGIFEAAFQGVSATEISEAEGALMAGGLPVEEIQRLCDVHAAVFKGSIEEIHQPTDQTQIPGHPANTLIRENRVIEKIIEKELRPYLKEDTKENLSNVANGLQKLSSIDVHYLRKENLIFPYMEKYGITAPPKVMWGVDDEIRDMIKELQNNLNNLEWVQIQEKAEEAITKITEMIFKEENILLPMLLETLTQDEWKKIAAESGELGYLVEKVPAWNPVEEYQPAVKEEKSQAGVITMPTGVFHLEELVRMLDTLPFDITFVDKNDVVKYFSQGPDRVFPRTKAVIGRNVSNCHPPASVHIVEQLVADFKSGKKDNEDFWIKMKDKYILIRYFAVRSEGGEFLGVLEVTQDIKPIQEITGEKRLVGPE</sequence>
<dbReference type="Pfam" id="PF01814">
    <property type="entry name" value="Hemerythrin"/>
    <property type="match status" value="1"/>
</dbReference>
<evidence type="ECO:0000259" key="3">
    <source>
        <dbReference type="Pfam" id="PF04282"/>
    </source>
</evidence>
<dbReference type="InterPro" id="IPR007380">
    <property type="entry name" value="DUF438"/>
</dbReference>
<reference evidence="4 5" key="1">
    <citation type="submission" date="2020-08" db="EMBL/GenBank/DDBJ databases">
        <title>Draft genome sequencing of an Anaerocolumna strain isolated from anoxic soil subjected to BSD treatment.</title>
        <authorList>
            <person name="Uek A."/>
            <person name="Tonouchi A."/>
        </authorList>
    </citation>
    <scope>NUCLEOTIDE SEQUENCE [LARGE SCALE GENOMIC DNA]</scope>
    <source>
        <strain evidence="4 5">CTTW</strain>
    </source>
</reference>
<dbReference type="SUPFAM" id="SSF55785">
    <property type="entry name" value="PYP-like sensor domain (PAS domain)"/>
    <property type="match status" value="1"/>
</dbReference>
<dbReference type="AlphaFoldDB" id="A0A7I8DF55"/>
<evidence type="ECO:0000313" key="4">
    <source>
        <dbReference type="EMBL" id="BCJ97089.1"/>
    </source>
</evidence>
<reference evidence="4 5" key="2">
    <citation type="submission" date="2020-08" db="EMBL/GenBank/DDBJ databases">
        <authorList>
            <person name="Ueki A."/>
            <person name="Tonouchi A."/>
        </authorList>
    </citation>
    <scope>NUCLEOTIDE SEQUENCE [LARGE SCALE GENOMIC DNA]</scope>
    <source>
        <strain evidence="4 5">CTTW</strain>
    </source>
</reference>
<dbReference type="KEGG" id="acht:bsdcttw_01300"/>
<keyword evidence="5" id="KW-1185">Reference proteome</keyword>
<accession>A0A7I8DF55</accession>
<dbReference type="Gene3D" id="1.20.120.520">
    <property type="entry name" value="nmb1532 protein domain like"/>
    <property type="match status" value="1"/>
</dbReference>
<gene>
    <name evidence="4" type="ORF">bsdcttw_01300</name>
</gene>
<keyword evidence="1" id="KW-0175">Coiled coil</keyword>
<protein>
    <recommendedName>
        <fullName evidence="6">DUF438 domain-containing protein</fullName>
    </recommendedName>
</protein>
<organism evidence="4 5">
    <name type="scientific">Anaerocolumna chitinilytica</name>
    <dbReference type="NCBI Taxonomy" id="1727145"/>
    <lineage>
        <taxon>Bacteria</taxon>
        <taxon>Bacillati</taxon>
        <taxon>Bacillota</taxon>
        <taxon>Clostridia</taxon>
        <taxon>Lachnospirales</taxon>
        <taxon>Lachnospiraceae</taxon>
        <taxon>Anaerocolumna</taxon>
    </lineage>
</organism>
<feature type="domain" description="DUF438" evidence="3">
    <location>
        <begin position="15"/>
        <end position="81"/>
    </location>
</feature>